<accession>A0A917EU72</accession>
<dbReference type="Gene3D" id="1.10.40.50">
    <property type="entry name" value="Probable gtpase engc, domain 3"/>
    <property type="match status" value="1"/>
</dbReference>
<dbReference type="GO" id="GO:0046872">
    <property type="term" value="F:metal ion binding"/>
    <property type="evidence" value="ECO:0007669"/>
    <property type="project" value="UniProtKB-KW"/>
</dbReference>
<dbReference type="PROSITE" id="PS51721">
    <property type="entry name" value="G_CP"/>
    <property type="match status" value="1"/>
</dbReference>
<evidence type="ECO:0000256" key="5">
    <source>
        <dbReference type="ARBA" id="ARBA00022741"/>
    </source>
</evidence>
<dbReference type="InterPro" id="IPR010914">
    <property type="entry name" value="RsgA_GTPase_dom"/>
</dbReference>
<evidence type="ECO:0000256" key="9">
    <source>
        <dbReference type="ARBA" id="ARBA00023134"/>
    </source>
</evidence>
<dbReference type="Pfam" id="PF16745">
    <property type="entry name" value="RsgA_N"/>
    <property type="match status" value="1"/>
</dbReference>
<dbReference type="Gene3D" id="3.40.50.300">
    <property type="entry name" value="P-loop containing nucleotide triphosphate hydrolases"/>
    <property type="match status" value="1"/>
</dbReference>
<dbReference type="PROSITE" id="PS50936">
    <property type="entry name" value="ENGC_GTPASE"/>
    <property type="match status" value="1"/>
</dbReference>
<keyword evidence="14" id="KW-1185">Reference proteome</keyword>
<keyword evidence="7 10" id="KW-0862">Zinc</keyword>
<dbReference type="SUPFAM" id="SSF52540">
    <property type="entry name" value="P-loop containing nucleoside triphosphate hydrolases"/>
    <property type="match status" value="1"/>
</dbReference>
<dbReference type="SUPFAM" id="SSF50249">
    <property type="entry name" value="Nucleic acid-binding proteins"/>
    <property type="match status" value="1"/>
</dbReference>
<dbReference type="GO" id="GO:0003924">
    <property type="term" value="F:GTPase activity"/>
    <property type="evidence" value="ECO:0007669"/>
    <property type="project" value="UniProtKB-UniRule"/>
</dbReference>
<comment type="function">
    <text evidence="10">One of several proteins that assist in the late maturation steps of the functional core of the 30S ribosomal subunit. Helps release RbfA from mature subunits. May play a role in the assembly of ribosomal proteins into the subunit. Circularly permuted GTPase that catalyzes slow GTP hydrolysis, GTPase activity is stimulated by the 30S ribosomal subunit.</text>
</comment>
<evidence type="ECO:0000259" key="12">
    <source>
        <dbReference type="PROSITE" id="PS51721"/>
    </source>
</evidence>
<feature type="binding site" evidence="10">
    <location>
        <position position="272"/>
    </location>
    <ligand>
        <name>Zn(2+)</name>
        <dbReference type="ChEBI" id="CHEBI:29105"/>
    </ligand>
</feature>
<feature type="binding site" evidence="10">
    <location>
        <begin position="191"/>
        <end position="199"/>
    </location>
    <ligand>
        <name>GTP</name>
        <dbReference type="ChEBI" id="CHEBI:37565"/>
    </ligand>
</feature>
<dbReference type="InterPro" id="IPR012340">
    <property type="entry name" value="NA-bd_OB-fold"/>
</dbReference>
<dbReference type="InterPro" id="IPR027417">
    <property type="entry name" value="P-loop_NTPase"/>
</dbReference>
<comment type="subcellular location">
    <subcellularLocation>
        <location evidence="10">Cytoplasm</location>
    </subcellularLocation>
</comment>
<dbReference type="InterPro" id="IPR004881">
    <property type="entry name" value="Ribosome_biogen_GTPase_RsgA"/>
</dbReference>
<keyword evidence="3 10" id="KW-0479">Metal-binding</keyword>
<keyword evidence="9 10" id="KW-0342">GTP-binding</keyword>
<dbReference type="PANTHER" id="PTHR32120:SF10">
    <property type="entry name" value="SMALL RIBOSOMAL SUBUNIT BIOGENESIS GTPASE RSGA"/>
    <property type="match status" value="1"/>
</dbReference>
<reference evidence="13" key="2">
    <citation type="submission" date="2020-09" db="EMBL/GenBank/DDBJ databases">
        <authorList>
            <person name="Sun Q."/>
            <person name="Zhou Y."/>
        </authorList>
    </citation>
    <scope>NUCLEOTIDE SEQUENCE</scope>
    <source>
        <strain evidence="13">CGMCC 1.12153</strain>
    </source>
</reference>
<keyword evidence="6 10" id="KW-0378">Hydrolase</keyword>
<dbReference type="RefSeq" id="WP_188376277.1">
    <property type="nucleotide sequence ID" value="NZ_BMEL01000001.1"/>
</dbReference>
<dbReference type="GO" id="GO:0005737">
    <property type="term" value="C:cytoplasm"/>
    <property type="evidence" value="ECO:0007669"/>
    <property type="project" value="UniProtKB-SubCell"/>
</dbReference>
<protein>
    <recommendedName>
        <fullName evidence="10">Small ribosomal subunit biogenesis GTPase RsgA</fullName>
        <ecNumber evidence="10">3.6.1.-</ecNumber>
    </recommendedName>
</protein>
<dbReference type="InterPro" id="IPR030378">
    <property type="entry name" value="G_CP_dom"/>
</dbReference>
<dbReference type="GO" id="GO:0005525">
    <property type="term" value="F:GTP binding"/>
    <property type="evidence" value="ECO:0007669"/>
    <property type="project" value="UniProtKB-UniRule"/>
</dbReference>
<dbReference type="Gene3D" id="2.40.50.140">
    <property type="entry name" value="Nucleic acid-binding proteins"/>
    <property type="match status" value="1"/>
</dbReference>
<evidence type="ECO:0000313" key="14">
    <source>
        <dbReference type="Proteomes" id="UP000660110"/>
    </source>
</evidence>
<dbReference type="Proteomes" id="UP000660110">
    <property type="component" value="Unassembled WGS sequence"/>
</dbReference>
<dbReference type="CDD" id="cd01854">
    <property type="entry name" value="YjeQ_EngC"/>
    <property type="match status" value="1"/>
</dbReference>
<dbReference type="AlphaFoldDB" id="A0A917EU72"/>
<keyword evidence="1 10" id="KW-0963">Cytoplasm</keyword>
<evidence type="ECO:0000259" key="11">
    <source>
        <dbReference type="PROSITE" id="PS50936"/>
    </source>
</evidence>
<dbReference type="GO" id="GO:0042274">
    <property type="term" value="P:ribosomal small subunit biogenesis"/>
    <property type="evidence" value="ECO:0007669"/>
    <property type="project" value="UniProtKB-UniRule"/>
</dbReference>
<comment type="subunit">
    <text evidence="10">Monomer. Associates with 30S ribosomal subunit, binds 16S rRNA.</text>
</comment>
<feature type="binding site" evidence="10">
    <location>
        <position position="277"/>
    </location>
    <ligand>
        <name>Zn(2+)</name>
        <dbReference type="ChEBI" id="CHEBI:29105"/>
    </ligand>
</feature>
<dbReference type="EMBL" id="BMEL01000001">
    <property type="protein sequence ID" value="GGF12638.1"/>
    <property type="molecule type" value="Genomic_DNA"/>
</dbReference>
<dbReference type="InterPro" id="IPR031944">
    <property type="entry name" value="RsgA_N"/>
</dbReference>
<gene>
    <name evidence="10 13" type="primary">rsgA</name>
    <name evidence="13" type="ORF">GCM10010954_09210</name>
</gene>
<proteinExistence type="inferred from homology"/>
<feature type="domain" description="CP-type G" evidence="12">
    <location>
        <begin position="94"/>
        <end position="249"/>
    </location>
</feature>
<evidence type="ECO:0000256" key="4">
    <source>
        <dbReference type="ARBA" id="ARBA00022730"/>
    </source>
</evidence>
<comment type="cofactor">
    <cofactor evidence="10">
        <name>Zn(2+)</name>
        <dbReference type="ChEBI" id="CHEBI:29105"/>
    </cofactor>
    <text evidence="10">Binds 1 zinc ion per subunit.</text>
</comment>
<comment type="caution">
    <text evidence="13">The sequence shown here is derived from an EMBL/GenBank/DDBJ whole genome shotgun (WGS) entry which is preliminary data.</text>
</comment>
<feature type="binding site" evidence="10">
    <location>
        <position position="285"/>
    </location>
    <ligand>
        <name>Zn(2+)</name>
        <dbReference type="ChEBI" id="CHEBI:29105"/>
    </ligand>
</feature>
<keyword evidence="2 10" id="KW-0690">Ribosome biogenesis</keyword>
<evidence type="ECO:0000256" key="7">
    <source>
        <dbReference type="ARBA" id="ARBA00022833"/>
    </source>
</evidence>
<dbReference type="GO" id="GO:0019843">
    <property type="term" value="F:rRNA binding"/>
    <property type="evidence" value="ECO:0007669"/>
    <property type="project" value="UniProtKB-KW"/>
</dbReference>
<dbReference type="NCBIfam" id="TIGR00157">
    <property type="entry name" value="ribosome small subunit-dependent GTPase A"/>
    <property type="match status" value="1"/>
</dbReference>
<feature type="binding site" evidence="10">
    <location>
        <position position="279"/>
    </location>
    <ligand>
        <name>Zn(2+)</name>
        <dbReference type="ChEBI" id="CHEBI:29105"/>
    </ligand>
</feature>
<keyword evidence="4 10" id="KW-0699">rRNA-binding</keyword>
<dbReference type="HAMAP" id="MF_01820">
    <property type="entry name" value="GTPase_RsgA"/>
    <property type="match status" value="1"/>
</dbReference>
<evidence type="ECO:0000313" key="13">
    <source>
        <dbReference type="EMBL" id="GGF12638.1"/>
    </source>
</evidence>
<dbReference type="PANTHER" id="PTHR32120">
    <property type="entry name" value="SMALL RIBOSOMAL SUBUNIT BIOGENESIS GTPASE RSGA"/>
    <property type="match status" value="1"/>
</dbReference>
<evidence type="ECO:0000256" key="6">
    <source>
        <dbReference type="ARBA" id="ARBA00022801"/>
    </source>
</evidence>
<feature type="domain" description="EngC GTPase" evidence="11">
    <location>
        <begin position="100"/>
        <end position="247"/>
    </location>
</feature>
<evidence type="ECO:0000256" key="10">
    <source>
        <dbReference type="HAMAP-Rule" id="MF_01820"/>
    </source>
</evidence>
<feature type="binding site" evidence="10">
    <location>
        <begin position="139"/>
        <end position="142"/>
    </location>
    <ligand>
        <name>GTP</name>
        <dbReference type="ChEBI" id="CHEBI:37565"/>
    </ligand>
</feature>
<evidence type="ECO:0000256" key="3">
    <source>
        <dbReference type="ARBA" id="ARBA00022723"/>
    </source>
</evidence>
<dbReference type="EC" id="3.6.1.-" evidence="10"/>
<keyword evidence="8 10" id="KW-0694">RNA-binding</keyword>
<evidence type="ECO:0000256" key="2">
    <source>
        <dbReference type="ARBA" id="ARBA00022517"/>
    </source>
</evidence>
<sequence length="336" mass="37598">MNLFTLPKEVASQLKSGEKAGLIARSSSSIFTIWTDRGPVQGHMSGKFRYESSVRPVVGDWVVIQPFDEGKAIVHRVLTRKTVLSRKEPGTQHSEQVIAANMDAVIIVTAMTSEFNLQRLERYVYQVYESGARPLIVCTKKDLCDEQEAFITQIDRRIPAVPVYGVSSVTLDGMEEFMKELQPSQTYALIGSSGVGKSTLINYLLGEDIQQTKQVRSQDDKGRHTTTHREMFTLQNGAVLIDTPGMREVQLWGDAEGVEAAFSDIEALASTCKFRDCKHESEPGCAVLRAIDTGELSAERVKNYHKLARELHRLDLKEKYGTHRANRILHGPNSMK</sequence>
<dbReference type="Pfam" id="PF03193">
    <property type="entry name" value="RsgA_GTPase"/>
    <property type="match status" value="1"/>
</dbReference>
<keyword evidence="5 10" id="KW-0547">Nucleotide-binding</keyword>
<organism evidence="13 14">
    <name type="scientific">Halobacillus andaensis</name>
    <dbReference type="NCBI Taxonomy" id="1176239"/>
    <lineage>
        <taxon>Bacteria</taxon>
        <taxon>Bacillati</taxon>
        <taxon>Bacillota</taxon>
        <taxon>Bacilli</taxon>
        <taxon>Bacillales</taxon>
        <taxon>Bacillaceae</taxon>
        <taxon>Halobacillus</taxon>
    </lineage>
</organism>
<evidence type="ECO:0000256" key="8">
    <source>
        <dbReference type="ARBA" id="ARBA00022884"/>
    </source>
</evidence>
<comment type="similarity">
    <text evidence="10">Belongs to the TRAFAC class YlqF/YawG GTPase family. RsgA subfamily.</text>
</comment>
<name>A0A917EU72_HALAA</name>
<evidence type="ECO:0000256" key="1">
    <source>
        <dbReference type="ARBA" id="ARBA00022490"/>
    </source>
</evidence>
<reference evidence="13" key="1">
    <citation type="journal article" date="2014" name="Int. J. Syst. Evol. Microbiol.">
        <title>Complete genome sequence of Corynebacterium casei LMG S-19264T (=DSM 44701T), isolated from a smear-ripened cheese.</title>
        <authorList>
            <consortium name="US DOE Joint Genome Institute (JGI-PGF)"/>
            <person name="Walter F."/>
            <person name="Albersmeier A."/>
            <person name="Kalinowski J."/>
            <person name="Ruckert C."/>
        </authorList>
    </citation>
    <scope>NUCLEOTIDE SEQUENCE</scope>
    <source>
        <strain evidence="13">CGMCC 1.12153</strain>
    </source>
</reference>